<feature type="transmembrane region" description="Helical" evidence="1">
    <location>
        <begin position="6"/>
        <end position="30"/>
    </location>
</feature>
<evidence type="ECO:0000313" key="2">
    <source>
        <dbReference type="EMBL" id="KAK2149859.1"/>
    </source>
</evidence>
<proteinExistence type="predicted"/>
<protein>
    <submittedName>
        <fullName evidence="2">Uncharacterized protein</fullName>
    </submittedName>
</protein>
<dbReference type="AlphaFoldDB" id="A0AAD9N0M1"/>
<keyword evidence="3" id="KW-1185">Reference proteome</keyword>
<gene>
    <name evidence="2" type="ORF">LSH36_434g02039</name>
</gene>
<dbReference type="Proteomes" id="UP001208570">
    <property type="component" value="Unassembled WGS sequence"/>
</dbReference>
<keyword evidence="1" id="KW-1133">Transmembrane helix</keyword>
<keyword evidence="1" id="KW-0472">Membrane</keyword>
<name>A0AAD9N0M1_9ANNE</name>
<dbReference type="EMBL" id="JAODUP010000434">
    <property type="protein sequence ID" value="KAK2149859.1"/>
    <property type="molecule type" value="Genomic_DNA"/>
</dbReference>
<reference evidence="2" key="1">
    <citation type="journal article" date="2023" name="Mol. Biol. Evol.">
        <title>Third-Generation Sequencing Reveals the Adaptive Role of the Epigenome in Three Deep-Sea Polychaetes.</title>
        <authorList>
            <person name="Perez M."/>
            <person name="Aroh O."/>
            <person name="Sun Y."/>
            <person name="Lan Y."/>
            <person name="Juniper S.K."/>
            <person name="Young C.R."/>
            <person name="Angers B."/>
            <person name="Qian P.Y."/>
        </authorList>
    </citation>
    <scope>NUCLEOTIDE SEQUENCE</scope>
    <source>
        <strain evidence="2">P08H-3</strain>
    </source>
</reference>
<keyword evidence="1" id="KW-0812">Transmembrane</keyword>
<evidence type="ECO:0000313" key="3">
    <source>
        <dbReference type="Proteomes" id="UP001208570"/>
    </source>
</evidence>
<sequence>MKSANRFLDFLLCITFEEIVLIYMTEAVIVRKVSSFKEMKLVPDEAYRIDDIKQVFSVSACLLECSRKDDCQSVIHEGSKCSLYNTTLVTGQKKPEQNVLAMNKTAMINQDDLNSGDYKLKVFISIIAIKVKIKQLVLWVKFDVVQKER</sequence>
<comment type="caution">
    <text evidence="2">The sequence shown here is derived from an EMBL/GenBank/DDBJ whole genome shotgun (WGS) entry which is preliminary data.</text>
</comment>
<organism evidence="2 3">
    <name type="scientific">Paralvinella palmiformis</name>
    <dbReference type="NCBI Taxonomy" id="53620"/>
    <lineage>
        <taxon>Eukaryota</taxon>
        <taxon>Metazoa</taxon>
        <taxon>Spiralia</taxon>
        <taxon>Lophotrochozoa</taxon>
        <taxon>Annelida</taxon>
        <taxon>Polychaeta</taxon>
        <taxon>Sedentaria</taxon>
        <taxon>Canalipalpata</taxon>
        <taxon>Terebellida</taxon>
        <taxon>Terebelliformia</taxon>
        <taxon>Alvinellidae</taxon>
        <taxon>Paralvinella</taxon>
    </lineage>
</organism>
<evidence type="ECO:0000256" key="1">
    <source>
        <dbReference type="SAM" id="Phobius"/>
    </source>
</evidence>
<accession>A0AAD9N0M1</accession>